<dbReference type="Pfam" id="PF01381">
    <property type="entry name" value="HTH_3"/>
    <property type="match status" value="1"/>
</dbReference>
<reference evidence="9" key="2">
    <citation type="journal article" date="2016" name="Genome Announc.">
        <title>Complete genome sequence of Alkaliphilus metalliredigens strain QYMF, an alkaliphilic and metal-reducing bacterium isolated from borax-contaminated leachate ponds.</title>
        <authorList>
            <person name="Hwang C."/>
            <person name="Copeland A."/>
            <person name="Lucas S."/>
            <person name="Lapidus A."/>
            <person name="Barry K."/>
            <person name="Detter J.C."/>
            <person name="Glavina Del Rio T."/>
            <person name="Hammon N."/>
            <person name="Israni S."/>
            <person name="Dalin E."/>
            <person name="Tice H."/>
            <person name="Pitluck S."/>
            <person name="Chertkov O."/>
            <person name="Brettin T."/>
            <person name="Bruce D."/>
            <person name="Han C."/>
            <person name="Schmutz J."/>
            <person name="Larimer F."/>
            <person name="Land M.L."/>
            <person name="Hauser L."/>
            <person name="Kyrpides N."/>
            <person name="Mikhailova N."/>
            <person name="Ye Q."/>
            <person name="Zhou J."/>
            <person name="Richardson P."/>
            <person name="Fields M.W."/>
        </authorList>
    </citation>
    <scope>NUCLEOTIDE SEQUENCE [LARGE SCALE GENOMIC DNA]</scope>
    <source>
        <strain evidence="9">QYMF</strain>
    </source>
</reference>
<feature type="domain" description="HTH cro/C1-type" evidence="5">
    <location>
        <begin position="117"/>
        <end position="171"/>
    </location>
</feature>
<evidence type="ECO:0000313" key="9">
    <source>
        <dbReference type="Proteomes" id="UP000001572"/>
    </source>
</evidence>
<dbReference type="PANTHER" id="PTHR40661">
    <property type="match status" value="1"/>
</dbReference>
<dbReference type="Pfam" id="PF07022">
    <property type="entry name" value="Phage_CI_repr"/>
    <property type="match status" value="1"/>
</dbReference>
<dbReference type="GO" id="GO:0003677">
    <property type="term" value="F:DNA binding"/>
    <property type="evidence" value="ECO:0007669"/>
    <property type="project" value="UniProtKB-KW"/>
</dbReference>
<evidence type="ECO:0000256" key="4">
    <source>
        <dbReference type="SAM" id="MobiDB-lite"/>
    </source>
</evidence>
<evidence type="ECO:0000256" key="3">
    <source>
        <dbReference type="ARBA" id="ARBA00023163"/>
    </source>
</evidence>
<dbReference type="OrthoDB" id="9811208at2"/>
<evidence type="ECO:0000313" key="6">
    <source>
        <dbReference type="EMBL" id="ABR46611.1"/>
    </source>
</evidence>
<dbReference type="InterPro" id="IPR010982">
    <property type="entry name" value="Lambda_DNA-bd_dom_sf"/>
</dbReference>
<dbReference type="GO" id="GO:0045892">
    <property type="term" value="P:negative regulation of DNA-templated transcription"/>
    <property type="evidence" value="ECO:0007669"/>
    <property type="project" value="InterPro"/>
</dbReference>
<dbReference type="EMBL" id="CP000724">
    <property type="protein sequence ID" value="ABR48085.1"/>
    <property type="molecule type" value="Genomic_DNA"/>
</dbReference>
<dbReference type="AlphaFoldDB" id="A6TK93"/>
<name>A6TK93_ALKMQ</name>
<dbReference type="eggNOG" id="COG1396">
    <property type="taxonomic scope" value="Bacteria"/>
</dbReference>
<dbReference type="SUPFAM" id="SSF47413">
    <property type="entry name" value="lambda repressor-like DNA-binding domains"/>
    <property type="match status" value="2"/>
</dbReference>
<evidence type="ECO:0000259" key="5">
    <source>
        <dbReference type="PROSITE" id="PS50943"/>
    </source>
</evidence>
<keyword evidence="2" id="KW-0238">DNA-binding</keyword>
<keyword evidence="1" id="KW-0805">Transcription regulation</keyword>
<evidence type="ECO:0000313" key="8">
    <source>
        <dbReference type="EMBL" id="ABR50473.1"/>
    </source>
</evidence>
<dbReference type="InterPro" id="IPR010744">
    <property type="entry name" value="Phage_CI_N"/>
</dbReference>
<evidence type="ECO:0000313" key="7">
    <source>
        <dbReference type="EMBL" id="ABR48085.1"/>
    </source>
</evidence>
<dbReference type="RefSeq" id="WP_011971519.1">
    <property type="nucleotide sequence ID" value="NC_009633.1"/>
</dbReference>
<evidence type="ECO:0000256" key="1">
    <source>
        <dbReference type="ARBA" id="ARBA00023015"/>
    </source>
</evidence>
<keyword evidence="3" id="KW-0804">Transcription</keyword>
<dbReference type="KEGG" id="amt:Amet_0383"/>
<feature type="domain" description="HTH cro/C1-type" evidence="5">
    <location>
        <begin position="12"/>
        <end position="66"/>
    </location>
</feature>
<dbReference type="HOGENOM" id="CLU_1092543_0_0_9"/>
<dbReference type="KEGG" id="amt:Amet_4400"/>
<dbReference type="InterPro" id="IPR001387">
    <property type="entry name" value="Cro/C1-type_HTH"/>
</dbReference>
<dbReference type="EMBL" id="CP000724">
    <property type="protein sequence ID" value="ABR50473.1"/>
    <property type="molecule type" value="Genomic_DNA"/>
</dbReference>
<organism evidence="6 9">
    <name type="scientific">Alkaliphilus metalliredigens (strain QYMF)</name>
    <dbReference type="NCBI Taxonomy" id="293826"/>
    <lineage>
        <taxon>Bacteria</taxon>
        <taxon>Bacillati</taxon>
        <taxon>Bacillota</taxon>
        <taxon>Clostridia</taxon>
        <taxon>Peptostreptococcales</taxon>
        <taxon>Natronincolaceae</taxon>
        <taxon>Alkaliphilus</taxon>
    </lineage>
</organism>
<evidence type="ECO:0000256" key="2">
    <source>
        <dbReference type="ARBA" id="ARBA00023125"/>
    </source>
</evidence>
<dbReference type="PANTHER" id="PTHR40661:SF1">
    <property type="entry name" value="HTH CRO_C1-TYPE DOMAIN-CONTAINING PROTEIN"/>
    <property type="match status" value="1"/>
</dbReference>
<dbReference type="KEGG" id="amt:Amet_1921"/>
<dbReference type="PROSITE" id="PS50943">
    <property type="entry name" value="HTH_CROC1"/>
    <property type="match status" value="2"/>
</dbReference>
<accession>A6TK93</accession>
<sequence>MIENFSTVGKRIEKSLEVLGIKAVDVCRSSGISKNAMSNYINGNRVPNAEILVKLSDVLKVSIDWLLTGKGKGPEKAANFIFQEPVIEQDLVAESEASYFHQVEDIVRYNIEIGKNITHVREDAKMDVEQLAAAINIKPQALKDYESGKKVIPSYVIHRICKELSVLPLFLLDPEEVIDKEYKSENADFGHSLTQFEQDTLHFFRELSRSDQEEIAHMITFKHEKGNKKGRSSRSTNGDNRNDEQAAASEKKMA</sequence>
<feature type="region of interest" description="Disordered" evidence="4">
    <location>
        <begin position="217"/>
        <end position="254"/>
    </location>
</feature>
<protein>
    <submittedName>
        <fullName evidence="6">Plasmid maintenance system antidote protein, XRE family</fullName>
    </submittedName>
</protein>
<dbReference type="SMART" id="SM00530">
    <property type="entry name" value="HTH_XRE"/>
    <property type="match status" value="2"/>
</dbReference>
<proteinExistence type="predicted"/>
<gene>
    <name evidence="6" type="ordered locus">Amet_0383</name>
    <name evidence="7" type="ordered locus">Amet_1921</name>
    <name evidence="8" type="ordered locus">Amet_4400</name>
</gene>
<dbReference type="EMBL" id="CP000724">
    <property type="protein sequence ID" value="ABR46611.1"/>
    <property type="molecule type" value="Genomic_DNA"/>
</dbReference>
<dbReference type="Gene3D" id="1.10.260.40">
    <property type="entry name" value="lambda repressor-like DNA-binding domains"/>
    <property type="match status" value="2"/>
</dbReference>
<keyword evidence="9" id="KW-1185">Reference proteome</keyword>
<dbReference type="Proteomes" id="UP000001572">
    <property type="component" value="Chromosome"/>
</dbReference>
<dbReference type="CDD" id="cd00093">
    <property type="entry name" value="HTH_XRE"/>
    <property type="match status" value="2"/>
</dbReference>
<feature type="compositionally biased region" description="Basic and acidic residues" evidence="4">
    <location>
        <begin position="240"/>
        <end position="254"/>
    </location>
</feature>
<reference evidence="6" key="1">
    <citation type="submission" date="2007-06" db="EMBL/GenBank/DDBJ databases">
        <title>Complete sequence of Alkaliphilus metalliredigens QYMF.</title>
        <authorList>
            <consortium name="US DOE Joint Genome Institute"/>
            <person name="Copeland A."/>
            <person name="Lucas S."/>
            <person name="Lapidus A."/>
            <person name="Barry K."/>
            <person name="Detter J.C."/>
            <person name="Glavina del Rio T."/>
            <person name="Hammon N."/>
            <person name="Israni S."/>
            <person name="Dalin E."/>
            <person name="Tice H."/>
            <person name="Pitluck S."/>
            <person name="Chertkov O."/>
            <person name="Brettin T."/>
            <person name="Bruce D."/>
            <person name="Han C."/>
            <person name="Schmutz J."/>
            <person name="Larimer F."/>
            <person name="Land M."/>
            <person name="Hauser L."/>
            <person name="Kyrpides N."/>
            <person name="Mikhailova N."/>
            <person name="Ye Q."/>
            <person name="Zhou J."/>
            <person name="Fields M."/>
            <person name="Richardson P."/>
        </authorList>
    </citation>
    <scope>NUCLEOTIDE SEQUENCE</scope>
    <source>
        <strain evidence="6">QYMF</strain>
    </source>
</reference>